<sequence length="67" mass="7509">MGPTTSNHHYHLRVDSASSTISNFQATTPSTPLFGTELFYPEEEEAMEEVQADQPDNFLEYNTDGIV</sequence>
<name>A0A3S3MW03_9MAGN</name>
<accession>A0A3S3MW03</accession>
<dbReference type="AlphaFoldDB" id="A0A3S3MW03"/>
<keyword evidence="2" id="KW-1185">Reference proteome</keyword>
<comment type="caution">
    <text evidence="1">The sequence shown here is derived from an EMBL/GenBank/DDBJ whole genome shotgun (WGS) entry which is preliminary data.</text>
</comment>
<proteinExistence type="predicted"/>
<dbReference type="EMBL" id="QPKB01000008">
    <property type="protein sequence ID" value="RWR90967.1"/>
    <property type="molecule type" value="Genomic_DNA"/>
</dbReference>
<evidence type="ECO:0000313" key="2">
    <source>
        <dbReference type="Proteomes" id="UP000283530"/>
    </source>
</evidence>
<organism evidence="1 2">
    <name type="scientific">Cinnamomum micranthum f. kanehirae</name>
    <dbReference type="NCBI Taxonomy" id="337451"/>
    <lineage>
        <taxon>Eukaryota</taxon>
        <taxon>Viridiplantae</taxon>
        <taxon>Streptophyta</taxon>
        <taxon>Embryophyta</taxon>
        <taxon>Tracheophyta</taxon>
        <taxon>Spermatophyta</taxon>
        <taxon>Magnoliopsida</taxon>
        <taxon>Magnoliidae</taxon>
        <taxon>Laurales</taxon>
        <taxon>Lauraceae</taxon>
        <taxon>Cinnamomum</taxon>
    </lineage>
</organism>
<dbReference type="Proteomes" id="UP000283530">
    <property type="component" value="Unassembled WGS sequence"/>
</dbReference>
<protein>
    <submittedName>
        <fullName evidence="1">Uncharacterized protein</fullName>
    </submittedName>
</protein>
<reference evidence="1 2" key="1">
    <citation type="journal article" date="2019" name="Nat. Plants">
        <title>Stout camphor tree genome fills gaps in understanding of flowering plant genome evolution.</title>
        <authorList>
            <person name="Chaw S.M."/>
            <person name="Liu Y.C."/>
            <person name="Wu Y.W."/>
            <person name="Wang H.Y."/>
            <person name="Lin C.I."/>
            <person name="Wu C.S."/>
            <person name="Ke H.M."/>
            <person name="Chang L.Y."/>
            <person name="Hsu C.Y."/>
            <person name="Yang H.T."/>
            <person name="Sudianto E."/>
            <person name="Hsu M.H."/>
            <person name="Wu K.P."/>
            <person name="Wang L.N."/>
            <person name="Leebens-Mack J.H."/>
            <person name="Tsai I.J."/>
        </authorList>
    </citation>
    <scope>NUCLEOTIDE SEQUENCE [LARGE SCALE GENOMIC DNA]</scope>
    <source>
        <strain evidence="2">cv. Chaw 1501</strain>
        <tissue evidence="1">Young leaves</tissue>
    </source>
</reference>
<gene>
    <name evidence="1" type="ORF">CKAN_02010000</name>
</gene>
<evidence type="ECO:0000313" key="1">
    <source>
        <dbReference type="EMBL" id="RWR90967.1"/>
    </source>
</evidence>